<evidence type="ECO:0000256" key="4">
    <source>
        <dbReference type="SAM" id="MobiDB-lite"/>
    </source>
</evidence>
<dbReference type="PANTHER" id="PTHR48078:SF6">
    <property type="entry name" value="L-THREONINE DEHYDRATASE CATABOLIC TDCB"/>
    <property type="match status" value="1"/>
</dbReference>
<dbReference type="Pfam" id="PF00291">
    <property type="entry name" value="PALP"/>
    <property type="match status" value="1"/>
</dbReference>
<gene>
    <name evidence="6" type="ORF">IED13_16030</name>
</gene>
<proteinExistence type="predicted"/>
<feature type="region of interest" description="Disordered" evidence="4">
    <location>
        <begin position="358"/>
        <end position="405"/>
    </location>
</feature>
<evidence type="ECO:0000259" key="5">
    <source>
        <dbReference type="Pfam" id="PF00291"/>
    </source>
</evidence>
<name>A0A927EEF4_9HYPH</name>
<dbReference type="GO" id="GO:0003941">
    <property type="term" value="F:L-serine ammonia-lyase activity"/>
    <property type="evidence" value="ECO:0007669"/>
    <property type="project" value="TreeGrafter"/>
</dbReference>
<dbReference type="EMBL" id="JACXWY010000009">
    <property type="protein sequence ID" value="MBD3847219.1"/>
    <property type="molecule type" value="Genomic_DNA"/>
</dbReference>
<keyword evidence="3" id="KW-0456">Lyase</keyword>
<evidence type="ECO:0000256" key="2">
    <source>
        <dbReference type="ARBA" id="ARBA00022898"/>
    </source>
</evidence>
<dbReference type="GO" id="GO:0006565">
    <property type="term" value="P:L-serine catabolic process"/>
    <property type="evidence" value="ECO:0007669"/>
    <property type="project" value="TreeGrafter"/>
</dbReference>
<protein>
    <submittedName>
        <fullName evidence="6">Pyridoxal-phosphate dependent enzyme</fullName>
    </submittedName>
</protein>
<comment type="cofactor">
    <cofactor evidence="1">
        <name>pyridoxal 5'-phosphate</name>
        <dbReference type="ChEBI" id="CHEBI:597326"/>
    </cofactor>
</comment>
<accession>A0A927EEF4</accession>
<dbReference type="Gene3D" id="3.40.50.1100">
    <property type="match status" value="2"/>
</dbReference>
<sequence length="405" mass="41601">MSTRPSIAVTSRLTGMACLRCAEPWPVAEYEAGCPRCAAEGHASNLRLTYLPGERGASLPYPEALSLGEGGTPLVELPELASELKLGKLSAKLEWCNPTGSHKDRMSAQLIARALDRGAERVVAASSGNGGLSVAAYAARAGLSAEIATTEALPRVYRRAITAYGATLVSFADSMVRWKHLAKRVGEGAFAATNYMVPAIGTNPFGIEGYKKIAAELAAGTMPDLVVMPCSRGDLLSGIRLGFEEIGAGVPMLVAAEPFARLERVLAGADYREPFAGDTAQASIAGSTVTWQAVEALRASTGRAVPVDDGAARAAQSRLAACGLHAELSAASALAALAILAAGGGLAGRHAVIVLTGSGSRDPGDSDMAARPQDEAAPDGALAQPATTGVSPQRTDPSVQQRENG</sequence>
<dbReference type="GO" id="GO:0004794">
    <property type="term" value="F:threonine deaminase activity"/>
    <property type="evidence" value="ECO:0007669"/>
    <property type="project" value="TreeGrafter"/>
</dbReference>
<dbReference type="GO" id="GO:0006567">
    <property type="term" value="P:L-threonine catabolic process"/>
    <property type="evidence" value="ECO:0007669"/>
    <property type="project" value="TreeGrafter"/>
</dbReference>
<reference evidence="6" key="1">
    <citation type="submission" date="2020-09" db="EMBL/GenBank/DDBJ databases">
        <title>Bosea spartocytisi sp. nov. a root nodule endophyte of Spartocytisus supranubius in the high mountain ecosystem fo the Teide National Park (Canary Islands, Spain).</title>
        <authorList>
            <person name="Pulido-Suarez L."/>
            <person name="Peix A."/>
            <person name="Igual J.M."/>
            <person name="Socas-Perez N."/>
            <person name="Velazquez E."/>
            <person name="Flores-Felix J.D."/>
            <person name="Leon-Barrios M."/>
        </authorList>
    </citation>
    <scope>NUCLEOTIDE SEQUENCE</scope>
    <source>
        <strain evidence="6">SSUT16</strain>
    </source>
</reference>
<evidence type="ECO:0000256" key="1">
    <source>
        <dbReference type="ARBA" id="ARBA00001933"/>
    </source>
</evidence>
<evidence type="ECO:0000313" key="7">
    <source>
        <dbReference type="Proteomes" id="UP000619295"/>
    </source>
</evidence>
<organism evidence="6 7">
    <name type="scientific">Bosea spartocytisi</name>
    <dbReference type="NCBI Taxonomy" id="2773451"/>
    <lineage>
        <taxon>Bacteria</taxon>
        <taxon>Pseudomonadati</taxon>
        <taxon>Pseudomonadota</taxon>
        <taxon>Alphaproteobacteria</taxon>
        <taxon>Hyphomicrobiales</taxon>
        <taxon>Boseaceae</taxon>
        <taxon>Bosea</taxon>
    </lineage>
</organism>
<feature type="domain" description="Tryptophan synthase beta chain-like PALP" evidence="5">
    <location>
        <begin position="66"/>
        <end position="357"/>
    </location>
</feature>
<dbReference type="InterPro" id="IPR001926">
    <property type="entry name" value="TrpB-like_PALP"/>
</dbReference>
<keyword evidence="7" id="KW-1185">Reference proteome</keyword>
<keyword evidence="2" id="KW-0663">Pyridoxal phosphate</keyword>
<comment type="caution">
    <text evidence="6">The sequence shown here is derived from an EMBL/GenBank/DDBJ whole genome shotgun (WGS) entry which is preliminary data.</text>
</comment>
<dbReference type="InterPro" id="IPR050147">
    <property type="entry name" value="Ser/Thr_Dehydratase"/>
</dbReference>
<dbReference type="GO" id="GO:0009097">
    <property type="term" value="P:isoleucine biosynthetic process"/>
    <property type="evidence" value="ECO:0007669"/>
    <property type="project" value="TreeGrafter"/>
</dbReference>
<dbReference type="PANTHER" id="PTHR48078">
    <property type="entry name" value="THREONINE DEHYDRATASE, MITOCHONDRIAL-RELATED"/>
    <property type="match status" value="1"/>
</dbReference>
<evidence type="ECO:0000256" key="3">
    <source>
        <dbReference type="ARBA" id="ARBA00023239"/>
    </source>
</evidence>
<dbReference type="InterPro" id="IPR036052">
    <property type="entry name" value="TrpB-like_PALP_sf"/>
</dbReference>
<dbReference type="SUPFAM" id="SSF53686">
    <property type="entry name" value="Tryptophan synthase beta subunit-like PLP-dependent enzymes"/>
    <property type="match status" value="1"/>
</dbReference>
<dbReference type="Proteomes" id="UP000619295">
    <property type="component" value="Unassembled WGS sequence"/>
</dbReference>
<feature type="compositionally biased region" description="Polar residues" evidence="4">
    <location>
        <begin position="385"/>
        <end position="405"/>
    </location>
</feature>
<evidence type="ECO:0000313" key="6">
    <source>
        <dbReference type="EMBL" id="MBD3847219.1"/>
    </source>
</evidence>
<dbReference type="AlphaFoldDB" id="A0A927EEF4"/>